<feature type="transmembrane region" description="Helical" evidence="1">
    <location>
        <begin position="17"/>
        <end position="42"/>
    </location>
</feature>
<organism evidence="2 3">
    <name type="scientific">Pogona vitticeps</name>
    <name type="common">central bearded dragon</name>
    <dbReference type="NCBI Taxonomy" id="103695"/>
    <lineage>
        <taxon>Eukaryota</taxon>
        <taxon>Metazoa</taxon>
        <taxon>Chordata</taxon>
        <taxon>Craniata</taxon>
        <taxon>Vertebrata</taxon>
        <taxon>Euteleostomi</taxon>
        <taxon>Lepidosauria</taxon>
        <taxon>Squamata</taxon>
        <taxon>Bifurcata</taxon>
        <taxon>Unidentata</taxon>
        <taxon>Episquamata</taxon>
        <taxon>Toxicofera</taxon>
        <taxon>Iguania</taxon>
        <taxon>Acrodonta</taxon>
        <taxon>Agamidae</taxon>
        <taxon>Amphibolurinae</taxon>
        <taxon>Pogona</taxon>
    </lineage>
</organism>
<reference evidence="3" key="1">
    <citation type="submission" date="2025-08" db="UniProtKB">
        <authorList>
            <consortium name="RefSeq"/>
        </authorList>
    </citation>
    <scope>IDENTIFICATION</scope>
</reference>
<keyword evidence="1" id="KW-0812">Transmembrane</keyword>
<dbReference type="PANTHER" id="PTHR37998">
    <property type="entry name" value="TRANSMEMBRANE PROTEIN 262"/>
    <property type="match status" value="1"/>
</dbReference>
<dbReference type="OrthoDB" id="9406895at2759"/>
<proteinExistence type="predicted"/>
<evidence type="ECO:0000313" key="2">
    <source>
        <dbReference type="Proteomes" id="UP001652642"/>
    </source>
</evidence>
<dbReference type="KEGG" id="pvt:110069858"/>
<dbReference type="AlphaFoldDB" id="A0A6J0SE65"/>
<evidence type="ECO:0000313" key="3">
    <source>
        <dbReference type="RefSeq" id="XP_020633088.2"/>
    </source>
</evidence>
<dbReference type="CTD" id="100130348"/>
<accession>A0A6J0SE65</accession>
<sequence length="117" mass="13722">MPTWKDRFITLTFPKKVIFTVGSLFLCFIHAAVIVSDLYHFLVTQNVDLMSFRFTVVLLFSHVLSFYWAVLATIYTLLGKDNVLIYFALTSLAMNFAMCLARFSMDYITIEYREEQY</sequence>
<keyword evidence="2" id="KW-1185">Reference proteome</keyword>
<name>A0A6J0SE65_9SAUR</name>
<dbReference type="RefSeq" id="XP_020633088.2">
    <property type="nucleotide sequence ID" value="XM_020777429.2"/>
</dbReference>
<feature type="transmembrane region" description="Helical" evidence="1">
    <location>
        <begin position="54"/>
        <end position="78"/>
    </location>
</feature>
<keyword evidence="1" id="KW-0472">Membrane</keyword>
<gene>
    <name evidence="3" type="primary">TMEM262</name>
</gene>
<feature type="transmembrane region" description="Helical" evidence="1">
    <location>
        <begin position="84"/>
        <end position="103"/>
    </location>
</feature>
<keyword evidence="1" id="KW-1133">Transmembrane helix</keyword>
<dbReference type="Proteomes" id="UP001652642">
    <property type="component" value="Chromosome 15"/>
</dbReference>
<evidence type="ECO:0000256" key="1">
    <source>
        <dbReference type="SAM" id="Phobius"/>
    </source>
</evidence>
<protein>
    <submittedName>
        <fullName evidence="3">Cation channel sperm-associated auxiliary subunit TMEM262</fullName>
    </submittedName>
</protein>
<dbReference type="InterPro" id="IPR040431">
    <property type="entry name" value="TM262"/>
</dbReference>
<dbReference type="GeneID" id="110069858"/>
<dbReference type="InParanoid" id="A0A6J0SE65"/>
<dbReference type="PANTHER" id="PTHR37998:SF1">
    <property type="entry name" value="CATION CHANNEL SPERM-ASSOCIATED AUXILIARY SUBUNIT TMEM262"/>
    <property type="match status" value="1"/>
</dbReference>